<reference evidence="12 13" key="1">
    <citation type="submission" date="2024-01" db="EMBL/GenBank/DDBJ databases">
        <title>Uliginosibacterium soil sp. nov.</title>
        <authorList>
            <person name="Lv Y."/>
        </authorList>
    </citation>
    <scope>NUCLEOTIDE SEQUENCE [LARGE SCALE GENOMIC DNA]</scope>
    <source>
        <strain evidence="12 13">H3</strain>
    </source>
</reference>
<dbReference type="EMBL" id="JAYXHS010000002">
    <property type="protein sequence ID" value="MEC5386941.1"/>
    <property type="molecule type" value="Genomic_DNA"/>
</dbReference>
<evidence type="ECO:0000256" key="2">
    <source>
        <dbReference type="ARBA" id="ARBA00010004"/>
    </source>
</evidence>
<evidence type="ECO:0000256" key="3">
    <source>
        <dbReference type="ARBA" id="ARBA00020392"/>
    </source>
</evidence>
<keyword evidence="12" id="KW-0282">Flagellum</keyword>
<dbReference type="PRINTS" id="PR01004">
    <property type="entry name" value="FLGFLIJ"/>
</dbReference>
<keyword evidence="5" id="KW-1003">Cell membrane</keyword>
<evidence type="ECO:0000256" key="9">
    <source>
        <dbReference type="ARBA" id="ARBA00023136"/>
    </source>
</evidence>
<accession>A0ABU6K5H4</accession>
<dbReference type="RefSeq" id="WP_327599895.1">
    <property type="nucleotide sequence ID" value="NZ_JAYXHS010000002.1"/>
</dbReference>
<keyword evidence="7" id="KW-1005">Bacterial flagellum biogenesis</keyword>
<feature type="compositionally biased region" description="Basic and acidic residues" evidence="11">
    <location>
        <begin position="126"/>
        <end position="148"/>
    </location>
</feature>
<evidence type="ECO:0000256" key="6">
    <source>
        <dbReference type="ARBA" id="ARBA00022500"/>
    </source>
</evidence>
<comment type="subcellular location">
    <subcellularLocation>
        <location evidence="1">Cell membrane</location>
        <topology evidence="1">Peripheral membrane protein</topology>
        <orientation evidence="1">Cytoplasmic side</orientation>
    </subcellularLocation>
</comment>
<keyword evidence="6" id="KW-0145">Chemotaxis</keyword>
<gene>
    <name evidence="12" type="primary">fliJ</name>
    <name evidence="12" type="ORF">VVD49_14505</name>
</gene>
<dbReference type="InterPro" id="IPR018006">
    <property type="entry name" value="Flag_FliJ_proteobac"/>
</dbReference>
<keyword evidence="4" id="KW-0813">Transport</keyword>
<dbReference type="InterPro" id="IPR012823">
    <property type="entry name" value="Flagell_FliJ"/>
</dbReference>
<evidence type="ECO:0000256" key="5">
    <source>
        <dbReference type="ARBA" id="ARBA00022475"/>
    </source>
</evidence>
<organism evidence="12 13">
    <name type="scientific">Uliginosibacterium silvisoli</name>
    <dbReference type="NCBI Taxonomy" id="3114758"/>
    <lineage>
        <taxon>Bacteria</taxon>
        <taxon>Pseudomonadati</taxon>
        <taxon>Pseudomonadota</taxon>
        <taxon>Betaproteobacteria</taxon>
        <taxon>Rhodocyclales</taxon>
        <taxon>Zoogloeaceae</taxon>
        <taxon>Uliginosibacterium</taxon>
    </lineage>
</organism>
<evidence type="ECO:0000256" key="7">
    <source>
        <dbReference type="ARBA" id="ARBA00022795"/>
    </source>
</evidence>
<dbReference type="Pfam" id="PF02050">
    <property type="entry name" value="FliJ"/>
    <property type="match status" value="1"/>
</dbReference>
<dbReference type="PIRSF" id="PIRSF019404">
    <property type="entry name" value="FliJ"/>
    <property type="match status" value="1"/>
</dbReference>
<dbReference type="Gene3D" id="1.10.287.1700">
    <property type="match status" value="1"/>
</dbReference>
<keyword evidence="8" id="KW-0653">Protein transport</keyword>
<sequence length="148" mass="17345">MSAQNNPIKTLLNHAHEKVDAATRRLGELLASEHACEVKLDMLVQYRLEYRNRFMQAAQDGIGPDAWRNYSGFIAKLDDAIALQQNIVDQSKRQTANGQQQWVHERNRMKAFDALSQRQIQQEQRQQNKQEQKMSDEYAVKNFRKEEE</sequence>
<evidence type="ECO:0000313" key="12">
    <source>
        <dbReference type="EMBL" id="MEC5386941.1"/>
    </source>
</evidence>
<dbReference type="Proteomes" id="UP001331561">
    <property type="component" value="Unassembled WGS sequence"/>
</dbReference>
<keyword evidence="9" id="KW-0472">Membrane</keyword>
<dbReference type="NCBIfam" id="TIGR02473">
    <property type="entry name" value="flagell_FliJ"/>
    <property type="match status" value="1"/>
</dbReference>
<keyword evidence="12" id="KW-0969">Cilium</keyword>
<proteinExistence type="inferred from homology"/>
<evidence type="ECO:0000313" key="13">
    <source>
        <dbReference type="Proteomes" id="UP001331561"/>
    </source>
</evidence>
<keyword evidence="10" id="KW-1006">Bacterial flagellum protein export</keyword>
<comment type="similarity">
    <text evidence="2">Belongs to the FliJ family.</text>
</comment>
<evidence type="ECO:0000256" key="8">
    <source>
        <dbReference type="ARBA" id="ARBA00022927"/>
    </source>
</evidence>
<protein>
    <recommendedName>
        <fullName evidence="3">Flagellar FliJ protein</fullName>
    </recommendedName>
</protein>
<dbReference type="PANTHER" id="PTHR38786:SF1">
    <property type="entry name" value="FLAGELLAR FLIJ PROTEIN"/>
    <property type="match status" value="1"/>
</dbReference>
<feature type="region of interest" description="Disordered" evidence="11">
    <location>
        <begin position="115"/>
        <end position="148"/>
    </location>
</feature>
<evidence type="ECO:0000256" key="11">
    <source>
        <dbReference type="SAM" id="MobiDB-lite"/>
    </source>
</evidence>
<dbReference type="PANTHER" id="PTHR38786">
    <property type="entry name" value="FLAGELLAR FLIJ PROTEIN"/>
    <property type="match status" value="1"/>
</dbReference>
<dbReference type="InterPro" id="IPR052570">
    <property type="entry name" value="FliJ"/>
</dbReference>
<name>A0ABU6K5H4_9RHOO</name>
<comment type="caution">
    <text evidence="12">The sequence shown here is derived from an EMBL/GenBank/DDBJ whole genome shotgun (WGS) entry which is preliminary data.</text>
</comment>
<evidence type="ECO:0000256" key="1">
    <source>
        <dbReference type="ARBA" id="ARBA00004413"/>
    </source>
</evidence>
<keyword evidence="13" id="KW-1185">Reference proteome</keyword>
<keyword evidence="12" id="KW-0966">Cell projection</keyword>
<evidence type="ECO:0000256" key="4">
    <source>
        <dbReference type="ARBA" id="ARBA00022448"/>
    </source>
</evidence>
<dbReference type="InterPro" id="IPR053716">
    <property type="entry name" value="Flag_assembly_chemotaxis_eff"/>
</dbReference>
<evidence type="ECO:0000256" key="10">
    <source>
        <dbReference type="ARBA" id="ARBA00023225"/>
    </source>
</evidence>